<dbReference type="GO" id="GO:0015074">
    <property type="term" value="P:DNA integration"/>
    <property type="evidence" value="ECO:0007669"/>
    <property type="project" value="InterPro"/>
</dbReference>
<accession>A0A0R0M751</accession>
<dbReference type="PANTHER" id="PTHR37984">
    <property type="entry name" value="PROTEIN CBG26694"/>
    <property type="match status" value="1"/>
</dbReference>
<keyword evidence="3" id="KW-1185">Reference proteome</keyword>
<feature type="domain" description="Integrase catalytic" evidence="1">
    <location>
        <begin position="1"/>
        <end position="106"/>
    </location>
</feature>
<dbReference type="Gene3D" id="3.30.420.10">
    <property type="entry name" value="Ribonuclease H-like superfamily/Ribonuclease H"/>
    <property type="match status" value="1"/>
</dbReference>
<dbReference type="InterPro" id="IPR050951">
    <property type="entry name" value="Retrovirus_Pol_polyprotein"/>
</dbReference>
<protein>
    <submittedName>
        <fullName evidence="2">Putative LTR transposon</fullName>
    </submittedName>
</protein>
<evidence type="ECO:0000313" key="2">
    <source>
        <dbReference type="EMBL" id="KRH94203.1"/>
    </source>
</evidence>
<evidence type="ECO:0000313" key="3">
    <source>
        <dbReference type="Proteomes" id="UP000051530"/>
    </source>
</evidence>
<dbReference type="PROSITE" id="PS50994">
    <property type="entry name" value="INTEGRASE"/>
    <property type="match status" value="1"/>
</dbReference>
<comment type="caution">
    <text evidence="2">The sequence shown here is derived from an EMBL/GenBank/DDBJ whole genome shotgun (WGS) entry which is preliminary data.</text>
</comment>
<feature type="non-terminal residue" evidence="2">
    <location>
        <position position="1"/>
    </location>
</feature>
<dbReference type="InterPro" id="IPR001584">
    <property type="entry name" value="Integrase_cat-core"/>
</dbReference>
<dbReference type="GO" id="GO:0003676">
    <property type="term" value="F:nucleic acid binding"/>
    <property type="evidence" value="ECO:0007669"/>
    <property type="project" value="InterPro"/>
</dbReference>
<dbReference type="VEuPathDB" id="MicrosporidiaDB:M153_3400003"/>
<dbReference type="AlphaFoldDB" id="A0A0R0M751"/>
<name>A0A0R0M751_9MICR</name>
<sequence>IKRQIFEKHGKPECILTDCGKEFTAKEVADFLNRENVQHTTGSPYHHQTTGAVERVNKTFMNKLRKLAEFNKNKCREHVQMATLSINLSFHRALGTSPFIWKEERLPELPFERKMNIQRIFVNKKEMIQKRQKI</sequence>
<gene>
    <name evidence="2" type="ORF">M153_3400003</name>
</gene>
<reference evidence="2 3" key="1">
    <citation type="submission" date="2015-07" db="EMBL/GenBank/DDBJ databases">
        <title>The genome of Pseudoloma neurophilia, a relevant intracellular parasite of the zebrafish.</title>
        <authorList>
            <person name="Ndikumana S."/>
            <person name="Pelin A."/>
            <person name="Sanders J."/>
            <person name="Corradi N."/>
        </authorList>
    </citation>
    <scope>NUCLEOTIDE SEQUENCE [LARGE SCALE GENOMIC DNA]</scope>
    <source>
        <strain evidence="2 3">MK1</strain>
    </source>
</reference>
<dbReference type="EMBL" id="LGUB01000117">
    <property type="protein sequence ID" value="KRH94203.1"/>
    <property type="molecule type" value="Genomic_DNA"/>
</dbReference>
<dbReference type="SUPFAM" id="SSF53098">
    <property type="entry name" value="Ribonuclease H-like"/>
    <property type="match status" value="1"/>
</dbReference>
<organism evidence="2 3">
    <name type="scientific">Pseudoloma neurophilia</name>
    <dbReference type="NCBI Taxonomy" id="146866"/>
    <lineage>
        <taxon>Eukaryota</taxon>
        <taxon>Fungi</taxon>
        <taxon>Fungi incertae sedis</taxon>
        <taxon>Microsporidia</taxon>
        <taxon>Pseudoloma</taxon>
    </lineage>
</organism>
<dbReference type="Proteomes" id="UP000051530">
    <property type="component" value="Unassembled WGS sequence"/>
</dbReference>
<dbReference type="PANTHER" id="PTHR37984:SF5">
    <property type="entry name" value="PROTEIN NYNRIN-LIKE"/>
    <property type="match status" value="1"/>
</dbReference>
<dbReference type="GO" id="GO:0005634">
    <property type="term" value="C:nucleus"/>
    <property type="evidence" value="ECO:0007669"/>
    <property type="project" value="UniProtKB-ARBA"/>
</dbReference>
<proteinExistence type="predicted"/>
<dbReference type="OrthoDB" id="2194985at2759"/>
<evidence type="ECO:0000259" key="1">
    <source>
        <dbReference type="PROSITE" id="PS50994"/>
    </source>
</evidence>
<dbReference type="InterPro" id="IPR036397">
    <property type="entry name" value="RNaseH_sf"/>
</dbReference>
<dbReference type="InterPro" id="IPR012337">
    <property type="entry name" value="RNaseH-like_sf"/>
</dbReference>